<dbReference type="GO" id="GO:0006979">
    <property type="term" value="P:response to oxidative stress"/>
    <property type="evidence" value="ECO:0007669"/>
    <property type="project" value="InterPro"/>
</dbReference>
<dbReference type="InterPro" id="IPR010255">
    <property type="entry name" value="Haem_peroxidase_sf"/>
</dbReference>
<keyword evidence="17" id="KW-1185">Reference proteome</keyword>
<comment type="cofactor">
    <cofactor evidence="1">
        <name>Ca(2+)</name>
        <dbReference type="ChEBI" id="CHEBI:29108"/>
    </cofactor>
</comment>
<evidence type="ECO:0000256" key="8">
    <source>
        <dbReference type="ARBA" id="ARBA00022832"/>
    </source>
</evidence>
<dbReference type="SUPFAM" id="SSF48113">
    <property type="entry name" value="Heme-dependent peroxidases"/>
    <property type="match status" value="1"/>
</dbReference>
<dbReference type="GO" id="GO:0046872">
    <property type="term" value="F:metal ion binding"/>
    <property type="evidence" value="ECO:0007669"/>
    <property type="project" value="UniProtKB-KW"/>
</dbReference>
<evidence type="ECO:0000256" key="6">
    <source>
        <dbReference type="ARBA" id="ARBA00022767"/>
    </source>
</evidence>
<feature type="region of interest" description="Disordered" evidence="15">
    <location>
        <begin position="1"/>
        <end position="28"/>
    </location>
</feature>
<dbReference type="Proteomes" id="UP001172102">
    <property type="component" value="Unassembled WGS sequence"/>
</dbReference>
<dbReference type="PANTHER" id="PTHR11903:SF11">
    <property type="entry name" value="ALPHA-DIOXYGENASE 1"/>
    <property type="match status" value="1"/>
</dbReference>
<dbReference type="Gene3D" id="1.10.640.10">
    <property type="entry name" value="Haem peroxidase domain superfamily, animal type"/>
    <property type="match status" value="1"/>
</dbReference>
<feature type="compositionally biased region" description="Basic and acidic residues" evidence="15">
    <location>
        <begin position="8"/>
        <end position="20"/>
    </location>
</feature>
<evidence type="ECO:0000256" key="7">
    <source>
        <dbReference type="ARBA" id="ARBA00022821"/>
    </source>
</evidence>
<evidence type="ECO:0000256" key="1">
    <source>
        <dbReference type="ARBA" id="ARBA00001913"/>
    </source>
</evidence>
<dbReference type="InterPro" id="IPR037120">
    <property type="entry name" value="Haem_peroxidase_sf_animal"/>
</dbReference>
<keyword evidence="9" id="KW-0223">Dioxygenase</keyword>
<organism evidence="16 17">
    <name type="scientific">Lasiosphaeris hirsuta</name>
    <dbReference type="NCBI Taxonomy" id="260670"/>
    <lineage>
        <taxon>Eukaryota</taxon>
        <taxon>Fungi</taxon>
        <taxon>Dikarya</taxon>
        <taxon>Ascomycota</taxon>
        <taxon>Pezizomycotina</taxon>
        <taxon>Sordariomycetes</taxon>
        <taxon>Sordariomycetidae</taxon>
        <taxon>Sordariales</taxon>
        <taxon>Lasiosphaeriaceae</taxon>
        <taxon>Lasiosphaeris</taxon>
    </lineage>
</organism>
<keyword evidence="5 14" id="KW-0479">Metal-binding</keyword>
<dbReference type="InterPro" id="IPR034815">
    <property type="entry name" value="A_dioxygenase"/>
</dbReference>
<keyword evidence="13" id="KW-0275">Fatty acid biosynthesis</keyword>
<evidence type="ECO:0000256" key="5">
    <source>
        <dbReference type="ARBA" id="ARBA00022723"/>
    </source>
</evidence>
<evidence type="ECO:0000256" key="3">
    <source>
        <dbReference type="ARBA" id="ARBA00022559"/>
    </source>
</evidence>
<dbReference type="GO" id="GO:0006633">
    <property type="term" value="P:fatty acid biosynthetic process"/>
    <property type="evidence" value="ECO:0007669"/>
    <property type="project" value="UniProtKB-KW"/>
</dbReference>
<name>A0AA40DU58_9PEZI</name>
<reference evidence="16" key="1">
    <citation type="submission" date="2023-06" db="EMBL/GenBank/DDBJ databases">
        <title>Genome-scale phylogeny and comparative genomics of the fungal order Sordariales.</title>
        <authorList>
            <consortium name="Lawrence Berkeley National Laboratory"/>
            <person name="Hensen N."/>
            <person name="Bonometti L."/>
            <person name="Westerberg I."/>
            <person name="Brannstrom I.O."/>
            <person name="Guillou S."/>
            <person name="Cros-Aarteil S."/>
            <person name="Calhoun S."/>
            <person name="Haridas S."/>
            <person name="Kuo A."/>
            <person name="Mondo S."/>
            <person name="Pangilinan J."/>
            <person name="Riley R."/>
            <person name="Labutti K."/>
            <person name="Andreopoulos B."/>
            <person name="Lipzen A."/>
            <person name="Chen C."/>
            <person name="Yanf M."/>
            <person name="Daum C."/>
            <person name="Ng V."/>
            <person name="Clum A."/>
            <person name="Steindorff A."/>
            <person name="Ohm R."/>
            <person name="Martin F."/>
            <person name="Silar P."/>
            <person name="Natvig D."/>
            <person name="Lalanne C."/>
            <person name="Gautier V."/>
            <person name="Ament-Velasquez S.L."/>
            <person name="Kruys A."/>
            <person name="Hutchinson M.I."/>
            <person name="Powell A.J."/>
            <person name="Barry K."/>
            <person name="Miller A.N."/>
            <person name="Grigoriev I.V."/>
            <person name="Debuchy R."/>
            <person name="Gladieux P."/>
            <person name="Thoren M.H."/>
            <person name="Johannesson H."/>
        </authorList>
    </citation>
    <scope>NUCLEOTIDE SEQUENCE</scope>
    <source>
        <strain evidence="16">SMH4607-1</strain>
    </source>
</reference>
<dbReference type="CDD" id="cd09818">
    <property type="entry name" value="PIOX_like"/>
    <property type="match status" value="1"/>
</dbReference>
<dbReference type="InterPro" id="IPR019791">
    <property type="entry name" value="Haem_peroxidase_animal"/>
</dbReference>
<dbReference type="GO" id="GO:0031408">
    <property type="term" value="P:oxylipin biosynthetic process"/>
    <property type="evidence" value="ECO:0007669"/>
    <property type="project" value="UniProtKB-KW"/>
</dbReference>
<evidence type="ECO:0000256" key="11">
    <source>
        <dbReference type="ARBA" id="ARBA00023004"/>
    </source>
</evidence>
<dbReference type="PRINTS" id="PR00457">
    <property type="entry name" value="ANPEROXIDASE"/>
</dbReference>
<evidence type="ECO:0000256" key="15">
    <source>
        <dbReference type="SAM" id="MobiDB-lite"/>
    </source>
</evidence>
<evidence type="ECO:0000256" key="4">
    <source>
        <dbReference type="ARBA" id="ARBA00022617"/>
    </source>
</evidence>
<dbReference type="Pfam" id="PF03098">
    <property type="entry name" value="An_peroxidase"/>
    <property type="match status" value="1"/>
</dbReference>
<dbReference type="GO" id="GO:0016702">
    <property type="term" value="F:oxidoreductase activity, acting on single donors with incorporation of molecular oxygen, incorporation of two atoms of oxygen"/>
    <property type="evidence" value="ECO:0007669"/>
    <property type="project" value="TreeGrafter"/>
</dbReference>
<feature type="binding site" description="axial binding residue" evidence="14">
    <location>
        <position position="406"/>
    </location>
    <ligand>
        <name>heme b</name>
        <dbReference type="ChEBI" id="CHEBI:60344"/>
    </ligand>
    <ligandPart>
        <name>Fe</name>
        <dbReference type="ChEBI" id="CHEBI:18248"/>
    </ligandPart>
</feature>
<keyword evidence="12" id="KW-0443">Lipid metabolism</keyword>
<sequence length="634" mass="70680">MAPPKLKRGNDGAKDHDKNQDLPSLKPSVPKRMAIGTFHLVNKAVPWHKLPAFAGALNLASLRLELRQFNLHDGHASPLAQGNARDLPLPDERYREARHSDGKFNSLQLPLMGCAGMRFGRNFPREFTQKPTEEELWTPNPRMISDKFMARKDGKFIPATTLNLLAAAWIQFQIHDWFSHELSDEKFDIPLPPDGHPWPHGRMQLRKTKEDAVRDPSDIECPGYRNTNTSWWDGSQIYGSDEASTQSLRSKSHDGKLALDENGGEAFLPRDVSGNSLTGLNKDWWMGLELLHTLFAREHNTICDRLREAYPEMTGDQIFDKARLVNSALMAKIHTTEWTPAILAHPALKIGMNANWWGIAGEKITKHLGRVSRTSEIISGIPGSGTSQDGTPFSLTEEFVSVYRMHSLMPDTIAFSSSTTGSFISEIPLPSLAFSHARDAFLSNTFSMADALYSFGIAHPGAITNNNYPDFLRNLTTPDGQTIDLGTVDILRDRERGVPRYCTFRRLLRLPVPKTFEQLTGGNATLAKELAEAYNGDVELVDALVGSHSEPVIPGFGFSETAFRVFILMASRRLKSDRFIAGDAWGPGTYTEVGFKWVQEMGMKDVLARHFPELGVVLGRTEGNMFAPWDKVGG</sequence>
<keyword evidence="2" id="KW-0444">Lipid biosynthesis</keyword>
<keyword evidence="7" id="KW-0611">Plant defense</keyword>
<dbReference type="AlphaFoldDB" id="A0AA40DU58"/>
<comment type="caution">
    <text evidence="16">The sequence shown here is derived from an EMBL/GenBank/DDBJ whole genome shotgun (WGS) entry which is preliminary data.</text>
</comment>
<dbReference type="GO" id="GO:0006952">
    <property type="term" value="P:defense response"/>
    <property type="evidence" value="ECO:0007669"/>
    <property type="project" value="UniProtKB-KW"/>
</dbReference>
<keyword evidence="11 14" id="KW-0408">Iron</keyword>
<proteinExistence type="predicted"/>
<evidence type="ECO:0000256" key="13">
    <source>
        <dbReference type="ARBA" id="ARBA00023160"/>
    </source>
</evidence>
<dbReference type="GO" id="GO:0004601">
    <property type="term" value="F:peroxidase activity"/>
    <property type="evidence" value="ECO:0007669"/>
    <property type="project" value="UniProtKB-KW"/>
</dbReference>
<dbReference type="InterPro" id="IPR050783">
    <property type="entry name" value="Oxylipin_biosynth_metab"/>
</dbReference>
<keyword evidence="10" id="KW-0560">Oxidoreductase</keyword>
<keyword evidence="3 16" id="KW-0575">Peroxidase</keyword>
<accession>A0AA40DU58</accession>
<evidence type="ECO:0000256" key="9">
    <source>
        <dbReference type="ARBA" id="ARBA00022964"/>
    </source>
</evidence>
<dbReference type="PROSITE" id="PS50292">
    <property type="entry name" value="PEROXIDASE_3"/>
    <property type="match status" value="1"/>
</dbReference>
<protein>
    <submittedName>
        <fullName evidence="16">Heme peroxidase</fullName>
    </submittedName>
</protein>
<keyword evidence="6" id="KW-0925">Oxylipin biosynthesis</keyword>
<evidence type="ECO:0000256" key="14">
    <source>
        <dbReference type="PIRSR" id="PIRSR619791-2"/>
    </source>
</evidence>
<evidence type="ECO:0000313" key="17">
    <source>
        <dbReference type="Proteomes" id="UP001172102"/>
    </source>
</evidence>
<dbReference type="EMBL" id="JAUKUA010000005">
    <property type="protein sequence ID" value="KAK0711963.1"/>
    <property type="molecule type" value="Genomic_DNA"/>
</dbReference>
<evidence type="ECO:0000256" key="2">
    <source>
        <dbReference type="ARBA" id="ARBA00022516"/>
    </source>
</evidence>
<dbReference type="GO" id="GO:0020037">
    <property type="term" value="F:heme binding"/>
    <property type="evidence" value="ECO:0007669"/>
    <property type="project" value="InterPro"/>
</dbReference>
<keyword evidence="4 14" id="KW-0349">Heme</keyword>
<evidence type="ECO:0000256" key="10">
    <source>
        <dbReference type="ARBA" id="ARBA00023002"/>
    </source>
</evidence>
<evidence type="ECO:0000313" key="16">
    <source>
        <dbReference type="EMBL" id="KAK0711963.1"/>
    </source>
</evidence>
<keyword evidence="8" id="KW-0276">Fatty acid metabolism</keyword>
<dbReference type="PANTHER" id="PTHR11903">
    <property type="entry name" value="PROSTAGLANDIN G/H SYNTHASE"/>
    <property type="match status" value="1"/>
</dbReference>
<evidence type="ECO:0000256" key="12">
    <source>
        <dbReference type="ARBA" id="ARBA00023098"/>
    </source>
</evidence>
<gene>
    <name evidence="16" type="ORF">B0H67DRAFT_602569</name>
</gene>